<dbReference type="Pfam" id="PF00023">
    <property type="entry name" value="Ank"/>
    <property type="match status" value="2"/>
</dbReference>
<dbReference type="SUPFAM" id="SSF48403">
    <property type="entry name" value="Ankyrin repeat"/>
    <property type="match status" value="3"/>
</dbReference>
<dbReference type="PRINTS" id="PR01415">
    <property type="entry name" value="ANKYRIN"/>
</dbReference>
<dbReference type="PANTHER" id="PTHR24198:SF165">
    <property type="entry name" value="ANKYRIN REPEAT-CONTAINING PROTEIN-RELATED"/>
    <property type="match status" value="1"/>
</dbReference>
<keyword evidence="2 3" id="KW-0040">ANK repeat</keyword>
<dbReference type="Pfam" id="PF12796">
    <property type="entry name" value="Ank_2"/>
    <property type="match status" value="4"/>
</dbReference>
<feature type="repeat" description="ANK" evidence="3">
    <location>
        <begin position="135"/>
        <end position="167"/>
    </location>
</feature>
<evidence type="ECO:0008006" key="7">
    <source>
        <dbReference type="Google" id="ProtNLM"/>
    </source>
</evidence>
<dbReference type="InterPro" id="IPR002110">
    <property type="entry name" value="Ankyrin_rpt"/>
</dbReference>
<keyword evidence="1" id="KW-0677">Repeat</keyword>
<feature type="region of interest" description="Disordered" evidence="4">
    <location>
        <begin position="952"/>
        <end position="1015"/>
    </location>
</feature>
<evidence type="ECO:0000313" key="5">
    <source>
        <dbReference type="EMBL" id="KAK3201732.1"/>
    </source>
</evidence>
<feature type="repeat" description="ANK" evidence="3">
    <location>
        <begin position="101"/>
        <end position="133"/>
    </location>
</feature>
<feature type="repeat" description="ANK" evidence="3">
    <location>
        <begin position="169"/>
        <end position="202"/>
    </location>
</feature>
<evidence type="ECO:0000313" key="6">
    <source>
        <dbReference type="Proteomes" id="UP001280581"/>
    </source>
</evidence>
<dbReference type="InterPro" id="IPR036770">
    <property type="entry name" value="Ankyrin_rpt-contain_sf"/>
</dbReference>
<accession>A0AAN6LPN0</accession>
<reference evidence="5 6" key="1">
    <citation type="submission" date="2021-02" db="EMBL/GenBank/DDBJ databases">
        <title>Genome assembly of Pseudopithomyces chartarum.</title>
        <authorList>
            <person name="Jauregui R."/>
            <person name="Singh J."/>
            <person name="Voisey C."/>
        </authorList>
    </citation>
    <scope>NUCLEOTIDE SEQUENCE [LARGE SCALE GENOMIC DNA]</scope>
    <source>
        <strain evidence="5 6">AGR01</strain>
    </source>
</reference>
<dbReference type="AlphaFoldDB" id="A0AAN6LPN0"/>
<proteinExistence type="predicted"/>
<dbReference type="PANTHER" id="PTHR24198">
    <property type="entry name" value="ANKYRIN REPEAT AND PROTEIN KINASE DOMAIN-CONTAINING PROTEIN"/>
    <property type="match status" value="1"/>
</dbReference>
<feature type="repeat" description="ANK" evidence="3">
    <location>
        <begin position="826"/>
        <end position="858"/>
    </location>
</feature>
<feature type="region of interest" description="Disordered" evidence="4">
    <location>
        <begin position="1"/>
        <end position="28"/>
    </location>
</feature>
<feature type="repeat" description="ANK" evidence="3">
    <location>
        <begin position="859"/>
        <end position="891"/>
    </location>
</feature>
<sequence length="1125" mass="122257">MKNLPCISRSKTANDPIKSHPTTEDKKENYVVDAESRASKFQTFVEVLKCDFGKPVKPSSTTDGVEHMDHWTPLYHAVYSNREAALVHFLRAGQIPDGTPDTQPPLCIAVAAGHSNITKILCEAGANINVRSIISGETPLHLAIKAGRNDILDILLRHRPNLDARTIYTHDTPLHYAAAREGSIYGVSALLTHGANFEAVNDKGCSPAEIALQNQNLEMAIAIIRAAGKKPPKLVKERRLLLTHALESHGRSSISNVLFAQALEVACPADSTGLVEAIKTKDANIVTAMLARGANPNESTASGLYPIFAAIDTCSVSVVQALVEHKADVTLRNPHGPNVLQVALESPLSSNKNAIAKVFELLLTHGANATIAYSNGRTLLHHALQPSVELVRIAQLLLQRGVKVDAQDNNGDTALHVAATSPPCVTMLLKHGAKPNLVNNKGLTPLLYALGSSASDKEPDLQQLLTASDLRKANASGKRALHLAAQNGFVRTVKILLKLGADTNSIDSKKRTPLLLAVFRQQWSVVPLLASQPGMNSWDENGMTALHHIAMSTPKDPSTWKHIAVAAAPFCEKGVSCSMRDQSGSTPLIQAIKTLPEDGIPVIETLLLRRGLERSNCIAHEDHSQHNALYYAVAMGKAKFVEVLLMHGTPFSWNEWRQQKKLLATDSAVNKQIWKLFAEHEWLRRVARLRRQSGVATDESLLPKILPIEDLSDMLCVGLGTDNIPRARSVGSLLWILLETGLTSSVTEPNYLCDALTLIIASGANPNAMSSRRPPCTPNMRHSQGAPLAVHPLVYVLEKNPRVDMALIKLLLDNGSKQSIPSPFYEGRYPLHSAVRAHRVDVMEELLRREADVDCKDAQQRTPIFAACESGYDEIVELLLHSGANIDAKDHMGYTPLHAAVATGNSPTVSLLLSHGAQPDSQNKKGLTPLRCLSAKLSEDKRQEITTNLQRATEQASQFLSPPPKLPERRDAKKKILSPTEPTIVLKKKKSVSSSTKNTTPPRPSPNLSAFPSTVPTPKPTIVNIHRAKQPFTLQITPPPPPLKVYLKPAASVPEVEPASSNVAFRKDSGFDLRKVDVSGSGAAPVLDRERGGFDKIGEVVGEGDELRGWLNVSKMLGGFRVEYE</sequence>
<gene>
    <name evidence="5" type="ORF">GRF29_164g457331</name>
</gene>
<dbReference type="Proteomes" id="UP001280581">
    <property type="component" value="Unassembled WGS sequence"/>
</dbReference>
<evidence type="ECO:0000256" key="4">
    <source>
        <dbReference type="SAM" id="MobiDB-lite"/>
    </source>
</evidence>
<protein>
    <recommendedName>
        <fullName evidence="7">Ankyrin</fullName>
    </recommendedName>
</protein>
<dbReference type="EMBL" id="WVTA01000015">
    <property type="protein sequence ID" value="KAK3201732.1"/>
    <property type="molecule type" value="Genomic_DNA"/>
</dbReference>
<dbReference type="Gene3D" id="1.25.40.20">
    <property type="entry name" value="Ankyrin repeat-containing domain"/>
    <property type="match status" value="6"/>
</dbReference>
<dbReference type="PROSITE" id="PS50297">
    <property type="entry name" value="ANK_REP_REGION"/>
    <property type="match status" value="7"/>
</dbReference>
<feature type="repeat" description="ANK" evidence="3">
    <location>
        <begin position="892"/>
        <end position="924"/>
    </location>
</feature>
<name>A0AAN6LPN0_9PLEO</name>
<dbReference type="PROSITE" id="PS50088">
    <property type="entry name" value="ANK_REPEAT"/>
    <property type="match status" value="8"/>
</dbReference>
<feature type="compositionally biased region" description="Polar residues" evidence="4">
    <location>
        <begin position="1006"/>
        <end position="1015"/>
    </location>
</feature>
<evidence type="ECO:0000256" key="2">
    <source>
        <dbReference type="ARBA" id="ARBA00023043"/>
    </source>
</evidence>
<evidence type="ECO:0000256" key="3">
    <source>
        <dbReference type="PROSITE-ProRule" id="PRU00023"/>
    </source>
</evidence>
<feature type="compositionally biased region" description="Basic and acidic residues" evidence="4">
    <location>
        <begin position="17"/>
        <end position="28"/>
    </location>
</feature>
<organism evidence="5 6">
    <name type="scientific">Pseudopithomyces chartarum</name>
    <dbReference type="NCBI Taxonomy" id="1892770"/>
    <lineage>
        <taxon>Eukaryota</taxon>
        <taxon>Fungi</taxon>
        <taxon>Dikarya</taxon>
        <taxon>Ascomycota</taxon>
        <taxon>Pezizomycotina</taxon>
        <taxon>Dothideomycetes</taxon>
        <taxon>Pleosporomycetidae</taxon>
        <taxon>Pleosporales</taxon>
        <taxon>Massarineae</taxon>
        <taxon>Didymosphaeriaceae</taxon>
        <taxon>Pseudopithomyces</taxon>
    </lineage>
</organism>
<comment type="caution">
    <text evidence="5">The sequence shown here is derived from an EMBL/GenBank/DDBJ whole genome shotgun (WGS) entry which is preliminary data.</text>
</comment>
<feature type="repeat" description="ANK" evidence="3">
    <location>
        <begin position="476"/>
        <end position="508"/>
    </location>
</feature>
<feature type="repeat" description="ANK" evidence="3">
    <location>
        <begin position="375"/>
        <end position="409"/>
    </location>
</feature>
<evidence type="ECO:0000256" key="1">
    <source>
        <dbReference type="ARBA" id="ARBA00022737"/>
    </source>
</evidence>
<keyword evidence="6" id="KW-1185">Reference proteome</keyword>
<dbReference type="SMART" id="SM00248">
    <property type="entry name" value="ANK"/>
    <property type="match status" value="18"/>
</dbReference>